<evidence type="ECO:0000313" key="3">
    <source>
        <dbReference type="Proteomes" id="UP000688137"/>
    </source>
</evidence>
<organism evidence="2 3">
    <name type="scientific">Paramecium primaurelia</name>
    <dbReference type="NCBI Taxonomy" id="5886"/>
    <lineage>
        <taxon>Eukaryota</taxon>
        <taxon>Sar</taxon>
        <taxon>Alveolata</taxon>
        <taxon>Ciliophora</taxon>
        <taxon>Intramacronucleata</taxon>
        <taxon>Oligohymenophorea</taxon>
        <taxon>Peniculida</taxon>
        <taxon>Parameciidae</taxon>
        <taxon>Paramecium</taxon>
    </lineage>
</organism>
<protein>
    <recommendedName>
        <fullName evidence="4">Sperm-tail PG-rich repeat protein</fullName>
    </recommendedName>
</protein>
<feature type="compositionally biased region" description="Polar residues" evidence="1">
    <location>
        <begin position="1"/>
        <end position="26"/>
    </location>
</feature>
<feature type="region of interest" description="Disordered" evidence="1">
    <location>
        <begin position="168"/>
        <end position="192"/>
    </location>
</feature>
<dbReference type="AlphaFoldDB" id="A0A8S1PS86"/>
<dbReference type="EMBL" id="CAJJDM010000131">
    <property type="protein sequence ID" value="CAD8105854.1"/>
    <property type="molecule type" value="Genomic_DNA"/>
</dbReference>
<proteinExistence type="predicted"/>
<evidence type="ECO:0000256" key="1">
    <source>
        <dbReference type="SAM" id="MobiDB-lite"/>
    </source>
</evidence>
<keyword evidence="3" id="KW-1185">Reference proteome</keyword>
<accession>A0A8S1PS86</accession>
<dbReference type="Pfam" id="PF07004">
    <property type="entry name" value="SHIPPO-rpt"/>
    <property type="match status" value="2"/>
</dbReference>
<dbReference type="OMA" id="NYQIAGE"/>
<feature type="region of interest" description="Disordered" evidence="1">
    <location>
        <begin position="1"/>
        <end position="43"/>
    </location>
</feature>
<comment type="caution">
    <text evidence="2">The sequence shown here is derived from an EMBL/GenBank/DDBJ whole genome shotgun (WGS) entry which is preliminary data.</text>
</comment>
<reference evidence="2" key="1">
    <citation type="submission" date="2021-01" db="EMBL/GenBank/DDBJ databases">
        <authorList>
            <consortium name="Genoscope - CEA"/>
            <person name="William W."/>
        </authorList>
    </citation>
    <scope>NUCLEOTIDE SEQUENCE</scope>
</reference>
<evidence type="ECO:0000313" key="2">
    <source>
        <dbReference type="EMBL" id="CAD8105854.1"/>
    </source>
</evidence>
<gene>
    <name evidence="2" type="ORF">PPRIM_AZ9-3.1.T1280142</name>
</gene>
<sequence length="238" mass="26602">MKSPQNYEQFKQVKQNPLNNSKSKQLYTFPKSPRFNYKEQRDNSPSFYSIKSDLVSPNKGVSFGSGSKVDFSKLGTKTPGPGYYQVQQQKSNQNTNLKKHTMGVGRIQTKQKSEVPPVGVYEIAQNLVQINKAPHFGLKLLPNNQTCSPGPGKYDIQVKEHSKSFVAGFGTGRSGQITDDTPGPQEYRPRTEMSPKYVNSNWSNCQITKFSKVERFGSNKTITPGPGNYQIAGEFGIY</sequence>
<dbReference type="Proteomes" id="UP000688137">
    <property type="component" value="Unassembled WGS sequence"/>
</dbReference>
<name>A0A8S1PS86_PARPR</name>
<evidence type="ECO:0008006" key="4">
    <source>
        <dbReference type="Google" id="ProtNLM"/>
    </source>
</evidence>
<dbReference type="InterPro" id="IPR010736">
    <property type="entry name" value="SHIPPO-rpt"/>
</dbReference>